<dbReference type="GO" id="GO:0006396">
    <property type="term" value="P:RNA processing"/>
    <property type="evidence" value="ECO:0007669"/>
    <property type="project" value="InterPro"/>
</dbReference>
<feature type="domain" description="A to I editase" evidence="2">
    <location>
        <begin position="299"/>
        <end position="665"/>
    </location>
</feature>
<evidence type="ECO:0000313" key="4">
    <source>
        <dbReference type="Proteomes" id="UP000709295"/>
    </source>
</evidence>
<gene>
    <name evidence="3" type="ORF">JG688_00003575</name>
</gene>
<dbReference type="Pfam" id="PF10507">
    <property type="entry name" value="TMEM65"/>
    <property type="match status" value="1"/>
</dbReference>
<feature type="region of interest" description="Disordered" evidence="1">
    <location>
        <begin position="209"/>
        <end position="231"/>
    </location>
</feature>
<keyword evidence="4" id="KW-1185">Reference proteome</keyword>
<accession>A0A8J5MBZ2</accession>
<dbReference type="GO" id="GO:0008251">
    <property type="term" value="F:tRNA-specific adenosine deaminase activity"/>
    <property type="evidence" value="ECO:0007669"/>
    <property type="project" value="TreeGrafter"/>
</dbReference>
<comment type="caution">
    <text evidence="3">The sequence shown here is derived from an EMBL/GenBank/DDBJ whole genome shotgun (WGS) entry which is preliminary data.</text>
</comment>
<dbReference type="AlphaFoldDB" id="A0A8J5MBZ2"/>
<dbReference type="PANTHER" id="PTHR10910:SF62">
    <property type="entry name" value="AT07585P-RELATED"/>
    <property type="match status" value="1"/>
</dbReference>
<sequence>MLSLRLVRRRAVNRVAAAFHSKPPPTSAENAALLRDLETALKTDPEAAQRLSTLLSLSTTRNLSRALNSVRKSPPATETAPATAVVTPPTTQELKMVALQMGLPFIGFGFVDNFIMIIAGDYIDLTLGVSLGISSMAAAGIGNTISDIAGLGLGNVVEDFCARLGLPVPALTSEQMLLKSTRLAKVTGSSIGVTIGCLLGMVPLPFLETRPKNDNPAPSKTSDSNESFRSPHMNDMALTKMASPAIASSVARSVLQWFESNSQCRKKIPPSEWTVLAGIVLRSPSSSDAGPSDKFRVLTAATGNKCLGRRDLNADGLVVNDCHAEVLARRAFLRYLYAEALFWQENGLESSEQSIFERHATSHRLVLKPQHSLHLFISEAPCGDAAIYELRQDIVDELVQQREAKTGQADQRDRSELRLTGAKAHNKRSRDVDDQKDHATPLDKKFAQAVGIARVKSGRSDLPPEKQTLSMSCSDKLARWNALGLQGSLLLQWFEPIFLSSIIVSEDAKAMSVTKQEQALQRAVCARLEERNALVEGERLSCETAVVSDIPQFSRRRTSDRAPSSLALNWTTRESYWTLKEPSKATETGKFAAKFFNNFELEFLMAATGFKQGAKKASKMDRIAMERVASRLAKRNMLRAFRHLLSQNSLSDRISDLEYLQLKRAVPMNASWTTPSASSASTAVIVYNNRREQFFEAFSDWIGVPATFKQLKL</sequence>
<dbReference type="SMART" id="SM00552">
    <property type="entry name" value="ADEAMc"/>
    <property type="match status" value="1"/>
</dbReference>
<reference evidence="3" key="1">
    <citation type="submission" date="2021-01" db="EMBL/GenBank/DDBJ databases">
        <title>Phytophthora aleatoria, a newly-described species from Pinus radiata is distinct from Phytophthora cactorum isolates based on comparative genomics.</title>
        <authorList>
            <person name="Mcdougal R."/>
            <person name="Panda P."/>
            <person name="Williams N."/>
            <person name="Studholme D.J."/>
        </authorList>
    </citation>
    <scope>NUCLEOTIDE SEQUENCE</scope>
    <source>
        <strain evidence="3">NZFS 4037</strain>
    </source>
</reference>
<dbReference type="PANTHER" id="PTHR10910">
    <property type="entry name" value="EUKARYOTE SPECIFIC DSRNA BINDING PROTEIN"/>
    <property type="match status" value="1"/>
</dbReference>
<dbReference type="Pfam" id="PF02137">
    <property type="entry name" value="A_deamin"/>
    <property type="match status" value="1"/>
</dbReference>
<dbReference type="GO" id="GO:0005730">
    <property type="term" value="C:nucleolus"/>
    <property type="evidence" value="ECO:0007669"/>
    <property type="project" value="TreeGrafter"/>
</dbReference>
<feature type="region of interest" description="Disordered" evidence="1">
    <location>
        <begin position="403"/>
        <end position="440"/>
    </location>
</feature>
<dbReference type="GO" id="GO:0003726">
    <property type="term" value="F:double-stranded RNA adenosine deaminase activity"/>
    <property type="evidence" value="ECO:0007669"/>
    <property type="project" value="TreeGrafter"/>
</dbReference>
<dbReference type="Proteomes" id="UP000709295">
    <property type="component" value="Unassembled WGS sequence"/>
</dbReference>
<name>A0A8J5MBZ2_9STRA</name>
<dbReference type="EMBL" id="JAENGY010000114">
    <property type="protein sequence ID" value="KAG6973355.1"/>
    <property type="molecule type" value="Genomic_DNA"/>
</dbReference>
<dbReference type="GO" id="GO:0006382">
    <property type="term" value="P:adenosine to inosine editing"/>
    <property type="evidence" value="ECO:0007669"/>
    <property type="project" value="TreeGrafter"/>
</dbReference>
<protein>
    <recommendedName>
        <fullName evidence="2">A to I editase domain-containing protein</fullName>
    </recommendedName>
</protein>
<dbReference type="GO" id="GO:0003725">
    <property type="term" value="F:double-stranded RNA binding"/>
    <property type="evidence" value="ECO:0007669"/>
    <property type="project" value="TreeGrafter"/>
</dbReference>
<dbReference type="PROSITE" id="PS50141">
    <property type="entry name" value="A_DEAMIN_EDITASE"/>
    <property type="match status" value="1"/>
</dbReference>
<dbReference type="GO" id="GO:0005737">
    <property type="term" value="C:cytoplasm"/>
    <property type="evidence" value="ECO:0007669"/>
    <property type="project" value="TreeGrafter"/>
</dbReference>
<evidence type="ECO:0000259" key="2">
    <source>
        <dbReference type="PROSITE" id="PS50141"/>
    </source>
</evidence>
<dbReference type="InterPro" id="IPR019537">
    <property type="entry name" value="TMEM65"/>
</dbReference>
<feature type="compositionally biased region" description="Basic and acidic residues" evidence="1">
    <location>
        <begin position="403"/>
        <end position="417"/>
    </location>
</feature>
<dbReference type="InterPro" id="IPR002466">
    <property type="entry name" value="A_deamin"/>
</dbReference>
<organism evidence="3 4">
    <name type="scientific">Phytophthora aleatoria</name>
    <dbReference type="NCBI Taxonomy" id="2496075"/>
    <lineage>
        <taxon>Eukaryota</taxon>
        <taxon>Sar</taxon>
        <taxon>Stramenopiles</taxon>
        <taxon>Oomycota</taxon>
        <taxon>Peronosporomycetes</taxon>
        <taxon>Peronosporales</taxon>
        <taxon>Peronosporaceae</taxon>
        <taxon>Phytophthora</taxon>
    </lineage>
</organism>
<proteinExistence type="predicted"/>
<evidence type="ECO:0000256" key="1">
    <source>
        <dbReference type="SAM" id="MobiDB-lite"/>
    </source>
</evidence>
<evidence type="ECO:0000313" key="3">
    <source>
        <dbReference type="EMBL" id="KAG6973355.1"/>
    </source>
</evidence>
<feature type="compositionally biased region" description="Polar residues" evidence="1">
    <location>
        <begin position="216"/>
        <end position="228"/>
    </location>
</feature>
<feature type="compositionally biased region" description="Basic and acidic residues" evidence="1">
    <location>
        <begin position="429"/>
        <end position="440"/>
    </location>
</feature>